<dbReference type="InterPro" id="IPR012334">
    <property type="entry name" value="Pectin_lyas_fold"/>
</dbReference>
<feature type="domain" description="GH141-like insertion" evidence="2">
    <location>
        <begin position="116"/>
        <end position="256"/>
    </location>
</feature>
<gene>
    <name evidence="3" type="ORF">DSM3645_10617</name>
</gene>
<dbReference type="RefSeq" id="WP_002655724.1">
    <property type="nucleotide sequence ID" value="NZ_CH672377.1"/>
</dbReference>
<dbReference type="SUPFAM" id="SSF51126">
    <property type="entry name" value="Pectin lyase-like"/>
    <property type="match status" value="1"/>
</dbReference>
<evidence type="ECO:0000259" key="2">
    <source>
        <dbReference type="Pfam" id="PF21231"/>
    </source>
</evidence>
<dbReference type="OrthoDB" id="227157at2"/>
<dbReference type="SMART" id="SM00710">
    <property type="entry name" value="PbH1"/>
    <property type="match status" value="6"/>
</dbReference>
<dbReference type="InterPro" id="IPR006626">
    <property type="entry name" value="PbH1"/>
</dbReference>
<evidence type="ECO:0000256" key="1">
    <source>
        <dbReference type="SAM" id="SignalP"/>
    </source>
</evidence>
<name>A3ZM64_9BACT</name>
<organism evidence="3 4">
    <name type="scientific">Blastopirellula marina DSM 3645</name>
    <dbReference type="NCBI Taxonomy" id="314230"/>
    <lineage>
        <taxon>Bacteria</taxon>
        <taxon>Pseudomonadati</taxon>
        <taxon>Planctomycetota</taxon>
        <taxon>Planctomycetia</taxon>
        <taxon>Pirellulales</taxon>
        <taxon>Pirellulaceae</taxon>
        <taxon>Blastopirellula</taxon>
    </lineage>
</organism>
<dbReference type="Proteomes" id="UP000004358">
    <property type="component" value="Unassembled WGS sequence"/>
</dbReference>
<evidence type="ECO:0000313" key="3">
    <source>
        <dbReference type="EMBL" id="EAQ82847.1"/>
    </source>
</evidence>
<dbReference type="eggNOG" id="COG3420">
    <property type="taxonomic scope" value="Bacteria"/>
</dbReference>
<accession>A3ZM64</accession>
<comment type="caution">
    <text evidence="3">The sequence shown here is derived from an EMBL/GenBank/DDBJ whole genome shotgun (WGS) entry which is preliminary data.</text>
</comment>
<protein>
    <recommendedName>
        <fullName evidence="2">GH141-like insertion domain-containing protein</fullName>
    </recommendedName>
</protein>
<dbReference type="HOGENOM" id="CLU_013864_0_0_0"/>
<dbReference type="Pfam" id="PF21231">
    <property type="entry name" value="GH141_M"/>
    <property type="match status" value="1"/>
</dbReference>
<dbReference type="Gene3D" id="2.160.20.10">
    <property type="entry name" value="Single-stranded right-handed beta-helix, Pectin lyase-like"/>
    <property type="match status" value="2"/>
</dbReference>
<dbReference type="InterPro" id="IPR048482">
    <property type="entry name" value="GH141_ins"/>
</dbReference>
<keyword evidence="1" id="KW-0732">Signal</keyword>
<feature type="chain" id="PRO_5002664734" description="GH141-like insertion domain-containing protein" evidence="1">
    <location>
        <begin position="20"/>
        <end position="615"/>
    </location>
</feature>
<dbReference type="InterPro" id="IPR011050">
    <property type="entry name" value="Pectin_lyase_fold/virulence"/>
</dbReference>
<dbReference type="PANTHER" id="PTHR36453">
    <property type="entry name" value="SECRETED PROTEIN-RELATED"/>
    <property type="match status" value="1"/>
</dbReference>
<reference evidence="3 4" key="1">
    <citation type="submission" date="2006-02" db="EMBL/GenBank/DDBJ databases">
        <authorList>
            <person name="Amann R."/>
            <person name="Ferriera S."/>
            <person name="Johnson J."/>
            <person name="Kravitz S."/>
            <person name="Halpern A."/>
            <person name="Remington K."/>
            <person name="Beeson K."/>
            <person name="Tran B."/>
            <person name="Rogers Y.-H."/>
            <person name="Friedman R."/>
            <person name="Venter J.C."/>
        </authorList>
    </citation>
    <scope>NUCLEOTIDE SEQUENCE [LARGE SCALE GENOMIC DNA]</scope>
    <source>
        <strain evidence="3 4">DSM 3645</strain>
    </source>
</reference>
<feature type="signal peptide" evidence="1">
    <location>
        <begin position="1"/>
        <end position="19"/>
    </location>
</feature>
<proteinExistence type="predicted"/>
<evidence type="ECO:0000313" key="4">
    <source>
        <dbReference type="Proteomes" id="UP000004358"/>
    </source>
</evidence>
<dbReference type="AlphaFoldDB" id="A3ZM64"/>
<dbReference type="EMBL" id="AANZ01000001">
    <property type="protein sequence ID" value="EAQ82847.1"/>
    <property type="molecule type" value="Genomic_DNA"/>
</dbReference>
<dbReference type="STRING" id="314230.DSM3645_10617"/>
<sequence>MKVLFSLLAAFALTATLSAAEIHLSPNGDDTAAGTAAAPLKTFTAVLVKLEQKRDAGDTHVILHDGVYAVEQPIEIGPQHVPTNGTLTFRAAKGAKPSISGGREITGWKIGDNGAWTTEIAEVKSGDWRFRELFVSSAPATRARHPNEGYLRIEKSLPDRRSGFTFSAGEVPAAAVGAELVFLHDWSMSRIDIASIDAATNTLQTKFPIGPNAAHYAIDHFEAHPRFYLENHPALLDTPGEWFLNDTTGTLTYLPRDGETPENTRVFAPLAEQLLIVRGTEESPVRGVRFEGIEFQHAAWALPPEGYASSQATMHEARDSSPRSKSRGIMPAAILLELAQDCAIVDGRIANIGCSGVWLGSRTNNCRIERCVVEDVSGNGVNIGEDRTRRVAGKPWSEAAPEQIAKGNAVTDCVVRRCGRQFYGSIGIWVAFAAETQVTHNEITDLPYSGVSVGWLWNPTPTPVEKNIVAANHIHHVMQRLSDGGGIYTLGRQPGTRLTENHIHDIPLNAGRAESNGMFLDEGSDQITIENNLIYNIDKSPLRFHKAEEMFVRKNVLVCRDAAIPPLRYNSTKAETVQQTDNIVLTADKFDQATYQKRVANCGPRQSLPYLAPAE</sequence>
<dbReference type="PANTHER" id="PTHR36453:SF1">
    <property type="entry name" value="RIGHT HANDED BETA HELIX DOMAIN-CONTAINING PROTEIN"/>
    <property type="match status" value="1"/>
</dbReference>